<proteinExistence type="predicted"/>
<name>A0ABW3KBT1_9BACT</name>
<dbReference type="RefSeq" id="WP_377584707.1">
    <property type="nucleotide sequence ID" value="NZ_JBHTKA010000014.1"/>
</dbReference>
<reference evidence="2" key="1">
    <citation type="journal article" date="2019" name="Int. J. Syst. Evol. Microbiol.">
        <title>The Global Catalogue of Microorganisms (GCM) 10K type strain sequencing project: providing services to taxonomists for standard genome sequencing and annotation.</title>
        <authorList>
            <consortium name="The Broad Institute Genomics Platform"/>
            <consortium name="The Broad Institute Genome Sequencing Center for Infectious Disease"/>
            <person name="Wu L."/>
            <person name="Ma J."/>
        </authorList>
    </citation>
    <scope>NUCLEOTIDE SEQUENCE [LARGE SCALE GENOMIC DNA]</scope>
    <source>
        <strain evidence="2">CCUG 58938</strain>
    </source>
</reference>
<dbReference type="InterPro" id="IPR009359">
    <property type="entry name" value="PaaB"/>
</dbReference>
<accession>A0ABW3KBT1</accession>
<dbReference type="InterPro" id="IPR038693">
    <property type="entry name" value="PaaB_sf"/>
</dbReference>
<evidence type="ECO:0000313" key="1">
    <source>
        <dbReference type="EMBL" id="MFD1002885.1"/>
    </source>
</evidence>
<keyword evidence="2" id="KW-1185">Reference proteome</keyword>
<dbReference type="Pfam" id="PF06243">
    <property type="entry name" value="PaaB"/>
    <property type="match status" value="2"/>
</dbReference>
<dbReference type="Gene3D" id="3.10.20.520">
    <property type="entry name" value="Phenylacetic acid degradation B"/>
    <property type="match status" value="2"/>
</dbReference>
<gene>
    <name evidence="1" type="ORF">ACFQ21_26395</name>
</gene>
<dbReference type="EMBL" id="JBHTKA010000014">
    <property type="protein sequence ID" value="MFD1002885.1"/>
    <property type="molecule type" value="Genomic_DNA"/>
</dbReference>
<dbReference type="Proteomes" id="UP001597112">
    <property type="component" value="Unassembled WGS sequence"/>
</dbReference>
<comment type="caution">
    <text evidence="1">The sequence shown here is derived from an EMBL/GenBank/DDBJ whole genome shotgun (WGS) entry which is preliminary data.</text>
</comment>
<protein>
    <submittedName>
        <fullName evidence="1">Phenylacetic acid degradation b</fullName>
    </submittedName>
</protein>
<organism evidence="1 2">
    <name type="scientific">Ohtaekwangia kribbensis</name>
    <dbReference type="NCBI Taxonomy" id="688913"/>
    <lineage>
        <taxon>Bacteria</taxon>
        <taxon>Pseudomonadati</taxon>
        <taxon>Bacteroidota</taxon>
        <taxon>Cytophagia</taxon>
        <taxon>Cytophagales</taxon>
        <taxon>Fulvivirgaceae</taxon>
        <taxon>Ohtaekwangia</taxon>
    </lineage>
</organism>
<sequence length="202" mass="22868">MKSLDPRVNRLQPDVTGKSIAPKAALDQFGTFEVFVQPKDGKPFQHEGIVHAPDLELAYVLAKEAFTRRFTCTSLYVVDTRDVYTSPTTEGDQSVYSLIEAPLATNEVKTSYEIYHLLKRGKQHLHAGTVEASTPQEAMYTARQKFGTDKTVYNVWAIRTNAIRLTTLEEKDLWSTLPEKKFRDATDYKGGDKLKSFLERSS</sequence>
<evidence type="ECO:0000313" key="2">
    <source>
        <dbReference type="Proteomes" id="UP001597112"/>
    </source>
</evidence>